<evidence type="ECO:0000313" key="2">
    <source>
        <dbReference type="Proteomes" id="UP000309997"/>
    </source>
</evidence>
<sequence length="1238" mass="137059">MRGSKARTNFVYSDTPPASSVTCIISPDESQHYNSALFAPPPQHNTHQNDTNCQQLYFSQDQHPFNAHAYGNSNRNWLAGGAGWGVQGFGAGAGAGPCGSHEPNSAGSLDVASGLNYLSNTDSIELPPLPPDVNSSCYGCDMGREFWNDTGFLGFQEEQLHDVNGLELSGSILGFDSNEFGLHGSLFGIVPSEIHKTGIEFAKNQQFPTDSMDFNLGIEDVGAAVLQELWSKVTFQAMEIVTETRDVVLEKDSLQEFSRSISELSTLLRALDAKRVESAMGLESTKAALETLNSQLREAAKIIKSYKSGSCLRLLLHSHSIRLQMQNLSKEMAMTISSFHLVNLDMSLNLKTMMDQIINNLRSIEFRSTVATETLAFEIGKSISQHSRNQENSMKLLEKIAEAVGARENASLVQNELALLKQEKEEMEDQKKQAEALQLAQLIQLLYSTEIVTRPQNEEISMHHQQYPINSFICPLCNEMMTDPVAIFCGHSFERKAIQDCFNRGERNCPTCGEELQSLELTPNVSLRSSIDAWKLRDLDLKFQAAVSGINSNDYSRQNKALENMQFLIEIPRYAIKVAEGGLVPKLVEFLKHKRLDTSATLKCLYYLAKHCDNHKEVIVEAGVVRRIVKQIYRGEKGPDAIAVLLELSKKETLREKIGETKDCIPLLVSLLQNDNPDVSQKAKSTLQNLSCNTSFVIKMAEAGHFQPFVARFNQGPQESRALMAADLIKMQLKENNLKDLEDGKFIRSLIQMLSANSPAYKSVCLKCVKKLMVYPHIVKQLLSDSVMIPLLLGLISFVGSSSHLKQEAGEILALLVGACQRPEFEMHQDLQELQSEHNVRLFMQLVFISDPETKIQFLHLLLELSSKSQTAQNLIRSDRDAIVQLFAALDGDQREVKRWVLKLVSCISDNHPDGVPLPPSPWKETAINTLVAFLTCSLDIEERSIAAAIIGQLPKDDIIIDEILKKSEALKAIREVICTEEENEGIRASANVDSSLLENALAALLHFTEPTKPDLQRQVGKLEVYPSLVRILSSGSSLAKKRTAIALAHISQSTSSSKPEATLMAKEPKNSMALLHVMNLLPSMSWCCSTSAVNESLCAVHGDACSPRDTFCLVKADAVKPLVRALSETDDGVAEAALTALETLLADHNTQSHATAAIVDNQGVVGILQVLEKGSLSAKSKALDLFQKIINHTQIIEPFFQKSERILIQLLHEDVLKKKVALVLRQMSIIPEQSSYF</sequence>
<keyword evidence="2" id="KW-1185">Reference proteome</keyword>
<accession>A0ACC4CWE1</accession>
<evidence type="ECO:0000313" key="1">
    <source>
        <dbReference type="EMBL" id="KAL3609586.1"/>
    </source>
</evidence>
<organism evidence="1 2">
    <name type="scientific">Populus alba</name>
    <name type="common">White poplar</name>
    <dbReference type="NCBI Taxonomy" id="43335"/>
    <lineage>
        <taxon>Eukaryota</taxon>
        <taxon>Viridiplantae</taxon>
        <taxon>Streptophyta</taxon>
        <taxon>Embryophyta</taxon>
        <taxon>Tracheophyta</taxon>
        <taxon>Spermatophyta</taxon>
        <taxon>Magnoliopsida</taxon>
        <taxon>eudicotyledons</taxon>
        <taxon>Gunneridae</taxon>
        <taxon>Pentapetalae</taxon>
        <taxon>rosids</taxon>
        <taxon>fabids</taxon>
        <taxon>Malpighiales</taxon>
        <taxon>Salicaceae</taxon>
        <taxon>Saliceae</taxon>
        <taxon>Populus</taxon>
    </lineage>
</organism>
<name>A0ACC4CWE1_POPAL</name>
<proteinExistence type="predicted"/>
<protein>
    <submittedName>
        <fullName evidence="1">Uncharacterized protein</fullName>
    </submittedName>
</protein>
<dbReference type="Proteomes" id="UP000309997">
    <property type="component" value="Unassembled WGS sequence"/>
</dbReference>
<reference evidence="1 2" key="1">
    <citation type="journal article" date="2024" name="Plant Biotechnol. J.">
        <title>Genome and CRISPR/Cas9 system of a widespread forest tree (Populus alba) in the world.</title>
        <authorList>
            <person name="Liu Y.J."/>
            <person name="Jiang P.F."/>
            <person name="Han X.M."/>
            <person name="Li X.Y."/>
            <person name="Wang H.M."/>
            <person name="Wang Y.J."/>
            <person name="Wang X.X."/>
            <person name="Zeng Q.Y."/>
        </authorList>
    </citation>
    <scope>NUCLEOTIDE SEQUENCE [LARGE SCALE GENOMIC DNA]</scope>
    <source>
        <strain evidence="2">cv. PAL-ZL1</strain>
    </source>
</reference>
<gene>
    <name evidence="1" type="ORF">D5086_000606</name>
</gene>
<comment type="caution">
    <text evidence="1">The sequence shown here is derived from an EMBL/GenBank/DDBJ whole genome shotgun (WGS) entry which is preliminary data.</text>
</comment>
<dbReference type="EMBL" id="RCHU02000001">
    <property type="protein sequence ID" value="KAL3609586.1"/>
    <property type="molecule type" value="Genomic_DNA"/>
</dbReference>